<sequence>MAGFQPPIPPAAGPWDGDLTNLSGQFNAGVTNLQTALDAALKKLQDNPGAPENLAAYQASLSEYNLYRNAQSNVVKVYKDIDAAIIQNFR</sequence>
<dbReference type="Gene3D" id="1.20.58.90">
    <property type="match status" value="1"/>
</dbReference>
<protein>
    <submittedName>
        <fullName evidence="8">EscF/YscF/HrpA family type III secretion system needle major subunit</fullName>
    </submittedName>
</protein>
<dbReference type="RefSeq" id="WP_130105146.1">
    <property type="nucleotide sequence ID" value="NZ_CP025781.1"/>
</dbReference>
<dbReference type="Pfam" id="PF09392">
    <property type="entry name" value="T3SS_needle_F"/>
    <property type="match status" value="1"/>
</dbReference>
<dbReference type="InterPro" id="IPR021123">
    <property type="entry name" value="T3SS_needle-like"/>
</dbReference>
<evidence type="ECO:0000256" key="5">
    <source>
        <dbReference type="ARBA" id="ARBA00022927"/>
    </source>
</evidence>
<dbReference type="NCBIfam" id="NF011854">
    <property type="entry name" value="PRK15326.1"/>
    <property type="match status" value="1"/>
</dbReference>
<evidence type="ECO:0000256" key="3">
    <source>
        <dbReference type="ARBA" id="ARBA00022448"/>
    </source>
</evidence>
<dbReference type="GO" id="GO:0030254">
    <property type="term" value="P:protein secretion by the type III secretion system"/>
    <property type="evidence" value="ECO:0007669"/>
    <property type="project" value="InterPro"/>
</dbReference>
<dbReference type="Proteomes" id="UP000515917">
    <property type="component" value="Chromosome"/>
</dbReference>
<dbReference type="SUPFAM" id="SSF140129">
    <property type="entry name" value="MxiH-like"/>
    <property type="match status" value="1"/>
</dbReference>
<dbReference type="EMBL" id="CP025781">
    <property type="protein sequence ID" value="QBC42525.1"/>
    <property type="molecule type" value="Genomic_DNA"/>
</dbReference>
<keyword evidence="6" id="KW-0843">Virulence</keyword>
<evidence type="ECO:0000256" key="7">
    <source>
        <dbReference type="ARBA" id="ARBA00035658"/>
    </source>
</evidence>
<keyword evidence="9" id="KW-1185">Reference proteome</keyword>
<dbReference type="AlphaFoldDB" id="A0A7G3G6S6"/>
<dbReference type="GO" id="GO:0030257">
    <property type="term" value="C:type III protein secretion system complex"/>
    <property type="evidence" value="ECO:0007669"/>
    <property type="project" value="InterPro"/>
</dbReference>
<evidence type="ECO:0000313" key="9">
    <source>
        <dbReference type="Proteomes" id="UP000515917"/>
    </source>
</evidence>
<gene>
    <name evidence="8" type="ORF">C1H71_02430</name>
</gene>
<organism evidence="8 9">
    <name type="scientific">Iodobacter fluviatilis</name>
    <dbReference type="NCBI Taxonomy" id="537"/>
    <lineage>
        <taxon>Bacteria</taxon>
        <taxon>Pseudomonadati</taxon>
        <taxon>Pseudomonadota</taxon>
        <taxon>Betaproteobacteria</taxon>
        <taxon>Neisseriales</taxon>
        <taxon>Chitinibacteraceae</taxon>
        <taxon>Iodobacter</taxon>
    </lineage>
</organism>
<dbReference type="GO" id="GO:0009986">
    <property type="term" value="C:cell surface"/>
    <property type="evidence" value="ECO:0007669"/>
    <property type="project" value="UniProtKB-SubCell"/>
</dbReference>
<reference evidence="8 9" key="1">
    <citation type="submission" date="2018-01" db="EMBL/GenBank/DDBJ databases">
        <title>Genome sequence of Iodobacter sp. strain PCH194 isolated from Indian Trans-Himalaya.</title>
        <authorList>
            <person name="Kumar V."/>
            <person name="Thakur V."/>
            <person name="Kumar S."/>
            <person name="Singh D."/>
        </authorList>
    </citation>
    <scope>NUCLEOTIDE SEQUENCE [LARGE SCALE GENOMIC DNA]</scope>
    <source>
        <strain evidence="8 9">PCH194</strain>
    </source>
</reference>
<keyword evidence="3" id="KW-0813">Transport</keyword>
<dbReference type="NCBIfam" id="TIGR02105">
    <property type="entry name" value="III_needle"/>
    <property type="match status" value="1"/>
</dbReference>
<accession>A0A7G3G6S6</accession>
<evidence type="ECO:0000256" key="1">
    <source>
        <dbReference type="ARBA" id="ARBA00004241"/>
    </source>
</evidence>
<evidence type="ECO:0000256" key="6">
    <source>
        <dbReference type="ARBA" id="ARBA00023026"/>
    </source>
</evidence>
<dbReference type="InterPro" id="IPR037203">
    <property type="entry name" value="T3SS_needle-like_sf"/>
</dbReference>
<dbReference type="KEGG" id="ifl:C1H71_02430"/>
<dbReference type="GO" id="GO:0005576">
    <property type="term" value="C:extracellular region"/>
    <property type="evidence" value="ECO:0007669"/>
    <property type="project" value="UniProtKB-SubCell"/>
</dbReference>
<name>A0A7G3G6S6_9NEIS</name>
<evidence type="ECO:0000256" key="2">
    <source>
        <dbReference type="ARBA" id="ARBA00004613"/>
    </source>
</evidence>
<comment type="similarity">
    <text evidence="7">Belongs to the SctF family.</text>
</comment>
<keyword evidence="5" id="KW-0653">Protein transport</keyword>
<dbReference type="InterPro" id="IPR011841">
    <property type="entry name" value="T3SS_needle_YscF"/>
</dbReference>
<keyword evidence="4" id="KW-0964">Secreted</keyword>
<proteinExistence type="inferred from homology"/>
<comment type="subcellular location">
    <subcellularLocation>
        <location evidence="1">Cell surface</location>
    </subcellularLocation>
    <subcellularLocation>
        <location evidence="2">Secreted</location>
    </subcellularLocation>
</comment>
<evidence type="ECO:0000313" key="8">
    <source>
        <dbReference type="EMBL" id="QBC42525.1"/>
    </source>
</evidence>
<evidence type="ECO:0000256" key="4">
    <source>
        <dbReference type="ARBA" id="ARBA00022525"/>
    </source>
</evidence>